<accession>A0ABR1JA27</accession>
<name>A0ABR1JA27_9AGAR</name>
<dbReference type="Proteomes" id="UP001498398">
    <property type="component" value="Unassembled WGS sequence"/>
</dbReference>
<keyword evidence="2" id="KW-1185">Reference proteome</keyword>
<evidence type="ECO:0000313" key="1">
    <source>
        <dbReference type="EMBL" id="KAK7455280.1"/>
    </source>
</evidence>
<dbReference type="EMBL" id="JBANRG010000023">
    <property type="protein sequence ID" value="KAK7455280.1"/>
    <property type="molecule type" value="Genomic_DNA"/>
</dbReference>
<evidence type="ECO:0008006" key="3">
    <source>
        <dbReference type="Google" id="ProtNLM"/>
    </source>
</evidence>
<proteinExistence type="predicted"/>
<gene>
    <name evidence="1" type="ORF">VKT23_011153</name>
</gene>
<sequence length="478" mass="53632">MSQPFIQCLPTEILCDIFQLALQPCAAVLEESFDETDIPSGGTALLYSSFKVFDIRTGPWTLARTCRRWREVVFSSPTLWRSFHLGSPPESGQNAMQMLMTCLNLSAGLPLVFSVEADDICQHNDCQELLRLLSSESDRWFIVQIINPSFRFWRALAVSGVIQPLSLLKEISFLSAYPDEYDDPPTVGLPLLYDVFARGQTPALDTIINHDYLTLSRFNIPWSQMMAYDGAVSVAPNEHFRVLDRAPNLVQCSLAFATDEDDTVVPYGRPLLMPRLQKLQTEFLFYSEEHICPALQDLVTPALEELAIMAGGLHANPPFGVFASILRASSCSLQYLELSGIASDHPEAVHGLLQTSATIIHLRIWINTLIHLTVIPMLNARDHPSLVPRLKCLDLAQIDTRDVWSVDMSTLADAVRTRMESNRPDGVSYGTYNLHTVRFALRTYRILDLPAGFPPILEVLQGEGLHVAVCRTIDQWRM</sequence>
<dbReference type="Gene3D" id="1.20.1280.50">
    <property type="match status" value="1"/>
</dbReference>
<comment type="caution">
    <text evidence="1">The sequence shown here is derived from an EMBL/GenBank/DDBJ whole genome shotgun (WGS) entry which is preliminary data.</text>
</comment>
<evidence type="ECO:0000313" key="2">
    <source>
        <dbReference type="Proteomes" id="UP001498398"/>
    </source>
</evidence>
<organism evidence="1 2">
    <name type="scientific">Marasmiellus scandens</name>
    <dbReference type="NCBI Taxonomy" id="2682957"/>
    <lineage>
        <taxon>Eukaryota</taxon>
        <taxon>Fungi</taxon>
        <taxon>Dikarya</taxon>
        <taxon>Basidiomycota</taxon>
        <taxon>Agaricomycotina</taxon>
        <taxon>Agaricomycetes</taxon>
        <taxon>Agaricomycetidae</taxon>
        <taxon>Agaricales</taxon>
        <taxon>Marasmiineae</taxon>
        <taxon>Omphalotaceae</taxon>
        <taxon>Marasmiellus</taxon>
    </lineage>
</organism>
<protein>
    <recommendedName>
        <fullName evidence="3">F-box domain-containing protein</fullName>
    </recommendedName>
</protein>
<reference evidence="1 2" key="1">
    <citation type="submission" date="2024-01" db="EMBL/GenBank/DDBJ databases">
        <title>A draft genome for the cacao thread blight pathogen Marasmiellus scandens.</title>
        <authorList>
            <person name="Baruah I.K."/>
            <person name="Leung J."/>
            <person name="Bukari Y."/>
            <person name="Amoako-Attah I."/>
            <person name="Meinhardt L.W."/>
            <person name="Bailey B.A."/>
            <person name="Cohen S.P."/>
        </authorList>
    </citation>
    <scope>NUCLEOTIDE SEQUENCE [LARGE SCALE GENOMIC DNA]</scope>
    <source>
        <strain evidence="1 2">GH-19</strain>
    </source>
</reference>